<sequence>MNKLIYKRKVNFYETDAQGIVHHSNYPRYFEEARGYYLEHIGFPYHKLREELRVDVVLLSLNVQYLKPVYFGEELEIRFSIIEKDKFFFKFKYEVFSNEELKTVGETKHCCLNRDTRKIIKIPQILYERMV</sequence>
<dbReference type="GO" id="GO:0047617">
    <property type="term" value="F:fatty acyl-CoA hydrolase activity"/>
    <property type="evidence" value="ECO:0007669"/>
    <property type="project" value="TreeGrafter"/>
</dbReference>
<accession>C4FKH2</accession>
<dbReference type="InterPro" id="IPR029069">
    <property type="entry name" value="HotDog_dom_sf"/>
</dbReference>
<dbReference type="InterPro" id="IPR050563">
    <property type="entry name" value="4-hydroxybenzoyl-CoA_TE"/>
</dbReference>
<name>C4FKH2_9AQUI</name>
<dbReference type="InterPro" id="IPR006684">
    <property type="entry name" value="YbgC/YbaW"/>
</dbReference>
<dbReference type="CDD" id="cd00586">
    <property type="entry name" value="4HBT"/>
    <property type="match status" value="1"/>
</dbReference>
<evidence type="ECO:0000256" key="2">
    <source>
        <dbReference type="ARBA" id="ARBA00022801"/>
    </source>
</evidence>
<dbReference type="PIRSF" id="PIRSF003230">
    <property type="entry name" value="YbgC"/>
    <property type="match status" value="1"/>
</dbReference>
<evidence type="ECO:0000313" key="3">
    <source>
        <dbReference type="EMBL" id="EEP60433.1"/>
    </source>
</evidence>
<dbReference type="PANTHER" id="PTHR31793">
    <property type="entry name" value="4-HYDROXYBENZOYL-COA THIOESTERASE FAMILY MEMBER"/>
    <property type="match status" value="1"/>
</dbReference>
<dbReference type="EMBL" id="ABZS01000097">
    <property type="protein sequence ID" value="EEP60433.1"/>
    <property type="molecule type" value="Genomic_DNA"/>
</dbReference>
<proteinExistence type="inferred from homology"/>
<dbReference type="Gene3D" id="3.10.129.10">
    <property type="entry name" value="Hotdog Thioesterase"/>
    <property type="match status" value="1"/>
</dbReference>
<keyword evidence="4" id="KW-1185">Reference proteome</keyword>
<organism evidence="3 4">
    <name type="scientific">Sulfurihydrogenibium yellowstonense SS-5</name>
    <dbReference type="NCBI Taxonomy" id="432331"/>
    <lineage>
        <taxon>Bacteria</taxon>
        <taxon>Pseudomonadati</taxon>
        <taxon>Aquificota</taxon>
        <taxon>Aquificia</taxon>
        <taxon>Aquificales</taxon>
        <taxon>Hydrogenothermaceae</taxon>
        <taxon>Sulfurihydrogenibium</taxon>
    </lineage>
</organism>
<gene>
    <name evidence="3" type="ORF">SULYE_1072</name>
</gene>
<dbReference type="Proteomes" id="UP000005540">
    <property type="component" value="Unassembled WGS sequence"/>
</dbReference>
<dbReference type="Pfam" id="PF13279">
    <property type="entry name" value="4HBT_2"/>
    <property type="match status" value="1"/>
</dbReference>
<keyword evidence="2" id="KW-0378">Hydrolase</keyword>
<evidence type="ECO:0000256" key="1">
    <source>
        <dbReference type="ARBA" id="ARBA00005953"/>
    </source>
</evidence>
<dbReference type="RefSeq" id="WP_007547142.1">
    <property type="nucleotide sequence ID" value="NZ_ABZS01000097.1"/>
</dbReference>
<comment type="similarity">
    <text evidence="1">Belongs to the 4-hydroxybenzoyl-CoA thioesterase family.</text>
</comment>
<reference evidence="3 4" key="1">
    <citation type="submission" date="2009-04" db="EMBL/GenBank/DDBJ databases">
        <authorList>
            <person name="Reysenbach A.-L."/>
            <person name="Heidelberg J.F."/>
            <person name="Nelson W.C."/>
        </authorList>
    </citation>
    <scope>NUCLEOTIDE SEQUENCE [LARGE SCALE GENOMIC DNA]</scope>
    <source>
        <strain evidence="3 4">SS-5</strain>
    </source>
</reference>
<dbReference type="AlphaFoldDB" id="C4FKH2"/>
<protein>
    <submittedName>
        <fullName evidence="3">Thioesterase superfamily protein</fullName>
    </submittedName>
</protein>
<dbReference type="PANTHER" id="PTHR31793:SF27">
    <property type="entry name" value="NOVEL THIOESTERASE SUPERFAMILY DOMAIN AND SAPOSIN A-TYPE DOMAIN CONTAINING PROTEIN (0610012H03RIK)"/>
    <property type="match status" value="1"/>
</dbReference>
<evidence type="ECO:0000313" key="4">
    <source>
        <dbReference type="Proteomes" id="UP000005540"/>
    </source>
</evidence>
<dbReference type="SUPFAM" id="SSF54637">
    <property type="entry name" value="Thioesterase/thiol ester dehydrase-isomerase"/>
    <property type="match status" value="1"/>
</dbReference>
<dbReference type="NCBIfam" id="TIGR00051">
    <property type="entry name" value="YbgC/FadM family acyl-CoA thioesterase"/>
    <property type="match status" value="1"/>
</dbReference>
<comment type="caution">
    <text evidence="3">The sequence shown here is derived from an EMBL/GenBank/DDBJ whole genome shotgun (WGS) entry which is preliminary data.</text>
</comment>
<dbReference type="OrthoDB" id="9800856at2"/>